<dbReference type="RefSeq" id="WP_056955638.1">
    <property type="nucleotide sequence ID" value="NZ_AZFK01000088.1"/>
</dbReference>
<dbReference type="GO" id="GO:0004386">
    <property type="term" value="F:helicase activity"/>
    <property type="evidence" value="ECO:0007669"/>
    <property type="project" value="UniProtKB-KW"/>
</dbReference>
<dbReference type="InterPro" id="IPR027417">
    <property type="entry name" value="P-loop_NTPase"/>
</dbReference>
<dbReference type="NCBIfam" id="TIGR00573">
    <property type="entry name" value="dnaq"/>
    <property type="match status" value="1"/>
</dbReference>
<feature type="binding site" evidence="10">
    <location>
        <begin position="289"/>
        <end position="296"/>
    </location>
    <ligand>
        <name>ATP</name>
        <dbReference type="ChEBI" id="CHEBI:30616"/>
    </ligand>
</feature>
<keyword evidence="5 10" id="KW-0547">Nucleotide-binding</keyword>
<reference evidence="14 15" key="1">
    <citation type="journal article" date="2015" name="Genome Announc.">
        <title>Expanding the biotechnology potential of lactobacilli through comparative genomics of 213 strains and associated genera.</title>
        <authorList>
            <person name="Sun Z."/>
            <person name="Harris H.M."/>
            <person name="McCann A."/>
            <person name="Guo C."/>
            <person name="Argimon S."/>
            <person name="Zhang W."/>
            <person name="Yang X."/>
            <person name="Jeffery I.B."/>
            <person name="Cooney J.C."/>
            <person name="Kagawa T.F."/>
            <person name="Liu W."/>
            <person name="Song Y."/>
            <person name="Salvetti E."/>
            <person name="Wrobel A."/>
            <person name="Rasinkangas P."/>
            <person name="Parkhill J."/>
            <person name="Rea M.C."/>
            <person name="O'Sullivan O."/>
            <person name="Ritari J."/>
            <person name="Douillard F.P."/>
            <person name="Paul Ross R."/>
            <person name="Yang R."/>
            <person name="Briner A.E."/>
            <person name="Felis G.E."/>
            <person name="de Vos W.M."/>
            <person name="Barrangou R."/>
            <person name="Klaenhammer T.R."/>
            <person name="Caufield P.W."/>
            <person name="Cui Y."/>
            <person name="Zhang H."/>
            <person name="O'Toole P.W."/>
        </authorList>
    </citation>
    <scope>NUCLEOTIDE SEQUENCE [LARGE SCALE GENOMIC DNA]</scope>
    <source>
        <strain evidence="14 15">DSM 15946</strain>
    </source>
</reference>
<dbReference type="Pfam" id="PF13307">
    <property type="entry name" value="Helicase_C_2"/>
    <property type="match status" value="1"/>
</dbReference>
<dbReference type="SUPFAM" id="SSF53098">
    <property type="entry name" value="Ribonuclease H-like"/>
    <property type="match status" value="1"/>
</dbReference>
<evidence type="ECO:0000256" key="11">
    <source>
        <dbReference type="RuleBase" id="RU364106"/>
    </source>
</evidence>
<evidence type="ECO:0000259" key="13">
    <source>
        <dbReference type="PROSITE" id="PS51194"/>
    </source>
</evidence>
<dbReference type="PANTHER" id="PTHR30231">
    <property type="entry name" value="DNA POLYMERASE III SUBUNIT EPSILON"/>
    <property type="match status" value="1"/>
</dbReference>
<gene>
    <name evidence="10 11" type="primary">dinG</name>
    <name evidence="14" type="ORF">FC43_GL000991</name>
</gene>
<comment type="caution">
    <text evidence="14">The sequence shown here is derived from an EMBL/GenBank/DDBJ whole genome shotgun (WGS) entry which is preliminary data.</text>
</comment>
<evidence type="ECO:0000256" key="4">
    <source>
        <dbReference type="ARBA" id="ARBA00022722"/>
    </source>
</evidence>
<dbReference type="FunFam" id="3.30.420.10:FF:000045">
    <property type="entry name" value="3'-5' exonuclease DinG"/>
    <property type="match status" value="1"/>
</dbReference>
<comment type="function">
    <text evidence="10 11">3'-5' exonuclease.</text>
</comment>
<evidence type="ECO:0000256" key="7">
    <source>
        <dbReference type="ARBA" id="ARBA00022839"/>
    </source>
</evidence>
<feature type="short sequence motif" description="DEAH box" evidence="10">
    <location>
        <begin position="466"/>
        <end position="469"/>
    </location>
</feature>
<dbReference type="GO" id="GO:0005829">
    <property type="term" value="C:cytosol"/>
    <property type="evidence" value="ECO:0007669"/>
    <property type="project" value="TreeGrafter"/>
</dbReference>
<dbReference type="PATRIC" id="fig|1423760.3.peg.1024"/>
<dbReference type="InterPro" id="IPR013520">
    <property type="entry name" value="Ribonucl_H"/>
</dbReference>
<dbReference type="InterPro" id="IPR006555">
    <property type="entry name" value="ATP-dep_Helicase_C"/>
</dbReference>
<dbReference type="NCBIfam" id="TIGR01407">
    <property type="entry name" value="dinG_rel"/>
    <property type="match status" value="1"/>
</dbReference>
<dbReference type="Gene3D" id="3.30.420.10">
    <property type="entry name" value="Ribonuclease H-like superfamily/Ribonuclease H"/>
    <property type="match status" value="1"/>
</dbReference>
<dbReference type="HAMAP" id="MF_02206">
    <property type="entry name" value="DinG_exonucl"/>
    <property type="match status" value="1"/>
</dbReference>
<dbReference type="GO" id="GO:0008408">
    <property type="term" value="F:3'-5' exonuclease activity"/>
    <property type="evidence" value="ECO:0007669"/>
    <property type="project" value="UniProtKB-UniRule"/>
</dbReference>
<feature type="domain" description="Helicase C-terminal" evidence="13">
    <location>
        <begin position="751"/>
        <end position="929"/>
    </location>
</feature>
<evidence type="ECO:0000256" key="1">
    <source>
        <dbReference type="ARBA" id="ARBA00022679"/>
    </source>
</evidence>
<dbReference type="InterPro" id="IPR006054">
    <property type="entry name" value="DnaQ"/>
</dbReference>
<dbReference type="InterPro" id="IPR036397">
    <property type="entry name" value="RNaseH_sf"/>
</dbReference>
<dbReference type="GO" id="GO:0003887">
    <property type="term" value="F:DNA-directed DNA polymerase activity"/>
    <property type="evidence" value="ECO:0007669"/>
    <property type="project" value="UniProtKB-KW"/>
</dbReference>
<dbReference type="SMART" id="SM00479">
    <property type="entry name" value="EXOIII"/>
    <property type="match status" value="1"/>
</dbReference>
<dbReference type="GO" id="GO:0005524">
    <property type="term" value="F:ATP binding"/>
    <property type="evidence" value="ECO:0007669"/>
    <property type="project" value="UniProtKB-UniRule"/>
</dbReference>
<keyword evidence="7 10" id="KW-0269">Exonuclease</keyword>
<keyword evidence="4 10" id="KW-0540">Nuclease</keyword>
<keyword evidence="6 10" id="KW-0378">Hydrolase</keyword>
<keyword evidence="2" id="KW-0548">Nucleotidyltransferase</keyword>
<dbReference type="EMBL" id="AZFK01000088">
    <property type="protein sequence ID" value="KRL87676.1"/>
    <property type="molecule type" value="Genomic_DNA"/>
</dbReference>
<dbReference type="Proteomes" id="UP000050816">
    <property type="component" value="Unassembled WGS sequence"/>
</dbReference>
<proteinExistence type="inferred from homology"/>
<dbReference type="PROSITE" id="PS51194">
    <property type="entry name" value="HELICASE_CTER"/>
    <property type="match status" value="1"/>
</dbReference>
<evidence type="ECO:0000256" key="8">
    <source>
        <dbReference type="ARBA" id="ARBA00022840"/>
    </source>
</evidence>
<feature type="domain" description="Helicase ATP-binding" evidence="12">
    <location>
        <begin position="252"/>
        <end position="535"/>
    </location>
</feature>
<evidence type="ECO:0000259" key="12">
    <source>
        <dbReference type="PROSITE" id="PS51193"/>
    </source>
</evidence>
<keyword evidence="8 10" id="KW-0067">ATP-binding</keyword>
<dbReference type="InterPro" id="IPR014013">
    <property type="entry name" value="Helic_SF1/SF2_ATP-bd_DinG/Rad3"/>
</dbReference>
<sequence length="944" mass="104612">MQKKKTPRGPIYAVVDLETTGTNVKKGDRIIQIGCVLVQDGRLINHFETKVNPEQPIARSISQLTGIWAADVKAAPLFEEVAPTLQSLLADTIFVAHNVNFDFPFLNAEFQRIGLPKLQIPAVDTVSLSQLLLPTAKSYRLRDLSAKLQIEHDQPHSAVSDAEATAHLLIDLLQRLQALPTLTLNKLVALQLQLPLQTRLLLDRAAQYRQSHPVALDDAHYVSHGLVLHKKRPLSVATPKTPPAFPLTKRQKQRLFGDLLTYRPLQAKMMNAIYNYFTRDHARQIMIEAGTGVGKSLGYLVPLTYLAQPTGKVIVATATNLLQSQLMTTALPQLRQLLPDFSGAVMVKGNAHYLSLSKFAHSLTVNEDSQLSQFLKAQLLVWLLTTTTGDLDELNLTAQKSPYLAEVRHTGLANLASEDPFYRDDFLVYRQRQLAYAPIIVTNQAYLVAHAAELGALAPTTYLVVDEAQHLAQSVLKQARHQLAFAEWHLLLNQLAALVNPTNSPNLRSLFAKLPLAAYNVELMQADLAGLKQTVSDLAAALLTKLTPPSATTGTFIEQVLPSAELSVLLDPAHPLCEAFEQDLASLKLHFSALQHLFAERQAQWLGQDRYLMNQFASQLAQLVAVDDQLHELKRLADQPDQLTLFWLRARQGSETTTLTLTGGLLAANHFLRERVYAHFTHQLFTGATLFTSNRSAFIFDQLDLEKAAVKVKRLPEAFDYEHQAKLLVASDAPSPTDHEEASYHQYLAQTIADLAVATDCQTMVLFNSLQTIEAVYGYLRQTAVFNQRDILAQGVNGNRAKLLKQFSSGHNSILLGAASFWEGIDLPDNQLQLLIITRLPFAAPTQLENQARYELMKQQGHSPFYHYSLPQAIIRLRQGVGRLLRTPTDTGVAVVLDPRLVTKRYGQTMQRALPAGLPQVEVPTAELSSATAAFLQTAGPAKL</sequence>
<accession>A0A0R1U2W6</accession>
<keyword evidence="1" id="KW-0808">Transferase</keyword>
<dbReference type="SUPFAM" id="SSF52540">
    <property type="entry name" value="P-loop containing nucleoside triphosphate hydrolases"/>
    <property type="match status" value="2"/>
</dbReference>
<evidence type="ECO:0000256" key="2">
    <source>
        <dbReference type="ARBA" id="ARBA00022695"/>
    </source>
</evidence>
<evidence type="ECO:0000313" key="14">
    <source>
        <dbReference type="EMBL" id="KRL87676.1"/>
    </source>
</evidence>
<evidence type="ECO:0000256" key="10">
    <source>
        <dbReference type="HAMAP-Rule" id="MF_02206"/>
    </source>
</evidence>
<keyword evidence="3" id="KW-0235">DNA replication</keyword>
<dbReference type="Pfam" id="PF00929">
    <property type="entry name" value="RNase_T"/>
    <property type="match status" value="1"/>
</dbReference>
<keyword evidence="14" id="KW-0347">Helicase</keyword>
<dbReference type="GO" id="GO:0003677">
    <property type="term" value="F:DNA binding"/>
    <property type="evidence" value="ECO:0007669"/>
    <property type="project" value="InterPro"/>
</dbReference>
<dbReference type="Gene3D" id="3.40.50.300">
    <property type="entry name" value="P-loop containing nucleotide triphosphate hydrolases"/>
    <property type="match status" value="2"/>
</dbReference>
<dbReference type="SMART" id="SM00491">
    <property type="entry name" value="HELICc2"/>
    <property type="match status" value="1"/>
</dbReference>
<dbReference type="GO" id="GO:0045004">
    <property type="term" value="P:DNA replication proofreading"/>
    <property type="evidence" value="ECO:0007669"/>
    <property type="project" value="TreeGrafter"/>
</dbReference>
<dbReference type="InterPro" id="IPR001650">
    <property type="entry name" value="Helicase_C-like"/>
</dbReference>
<dbReference type="CDD" id="cd06127">
    <property type="entry name" value="DEDDh"/>
    <property type="match status" value="1"/>
</dbReference>
<dbReference type="InterPro" id="IPR006310">
    <property type="entry name" value="DinG"/>
</dbReference>
<name>A0A0R1U2W6_9LACO</name>
<organism evidence="14 15">
    <name type="scientific">Limosilactobacillus ingluviei DSM 15946</name>
    <dbReference type="NCBI Taxonomy" id="1423760"/>
    <lineage>
        <taxon>Bacteria</taxon>
        <taxon>Bacillati</taxon>
        <taxon>Bacillota</taxon>
        <taxon>Bacilli</taxon>
        <taxon>Lactobacillales</taxon>
        <taxon>Lactobacillaceae</taxon>
        <taxon>Limosilactobacillus</taxon>
    </lineage>
</organism>
<keyword evidence="9" id="KW-0239">DNA-directed DNA polymerase</keyword>
<evidence type="ECO:0000313" key="15">
    <source>
        <dbReference type="Proteomes" id="UP000050816"/>
    </source>
</evidence>
<dbReference type="AlphaFoldDB" id="A0A0R1U2W6"/>
<evidence type="ECO:0000256" key="9">
    <source>
        <dbReference type="ARBA" id="ARBA00022932"/>
    </source>
</evidence>
<protein>
    <recommendedName>
        <fullName evidence="10 11">3'-5' exonuclease DinG</fullName>
        <ecNumber evidence="10 11">3.1.-.-</ecNumber>
    </recommendedName>
</protein>
<evidence type="ECO:0000256" key="6">
    <source>
        <dbReference type="ARBA" id="ARBA00022801"/>
    </source>
</evidence>
<dbReference type="EC" id="3.1.-.-" evidence="10 11"/>
<evidence type="ECO:0000256" key="3">
    <source>
        <dbReference type="ARBA" id="ARBA00022705"/>
    </source>
</evidence>
<dbReference type="GO" id="GO:0016818">
    <property type="term" value="F:hydrolase activity, acting on acid anhydrides, in phosphorus-containing anhydrides"/>
    <property type="evidence" value="ECO:0007669"/>
    <property type="project" value="InterPro"/>
</dbReference>
<dbReference type="InterPro" id="IPR012337">
    <property type="entry name" value="RNaseH-like_sf"/>
</dbReference>
<evidence type="ECO:0000256" key="5">
    <source>
        <dbReference type="ARBA" id="ARBA00022741"/>
    </source>
</evidence>
<comment type="similarity">
    <text evidence="10 11">Belongs to the helicase family. DinG subfamily. Type 2 sub-subfamily.</text>
</comment>
<dbReference type="PANTHER" id="PTHR30231:SF41">
    <property type="entry name" value="DNA POLYMERASE III SUBUNIT EPSILON"/>
    <property type="match status" value="1"/>
</dbReference>
<dbReference type="PROSITE" id="PS51193">
    <property type="entry name" value="HELICASE_ATP_BIND_2"/>
    <property type="match status" value="1"/>
</dbReference>